<dbReference type="OrthoDB" id="10613468at2759"/>
<evidence type="ECO:0000313" key="2">
    <source>
        <dbReference type="Proteomes" id="UP001147752"/>
    </source>
</evidence>
<reference evidence="1" key="1">
    <citation type="submission" date="2022-12" db="EMBL/GenBank/DDBJ databases">
        <authorList>
            <person name="Petersen C."/>
        </authorList>
    </citation>
    <scope>NUCLEOTIDE SEQUENCE</scope>
    <source>
        <strain evidence="1">IBT 3081</strain>
    </source>
</reference>
<keyword evidence="2" id="KW-1185">Reference proteome</keyword>
<protein>
    <submittedName>
        <fullName evidence="1">Uncharacterized protein</fullName>
    </submittedName>
</protein>
<proteinExistence type="predicted"/>
<gene>
    <name evidence="1" type="ORF">N7517_010344</name>
</gene>
<dbReference type="Proteomes" id="UP001147752">
    <property type="component" value="Unassembled WGS sequence"/>
</dbReference>
<accession>A0A9W9UUB4</accession>
<comment type="caution">
    <text evidence="1">The sequence shown here is derived from an EMBL/GenBank/DDBJ whole genome shotgun (WGS) entry which is preliminary data.</text>
</comment>
<dbReference type="RefSeq" id="XP_056573882.1">
    <property type="nucleotide sequence ID" value="XM_056728067.1"/>
</dbReference>
<evidence type="ECO:0000313" key="1">
    <source>
        <dbReference type="EMBL" id="KAJ5355735.1"/>
    </source>
</evidence>
<dbReference type="AlphaFoldDB" id="A0A9W9UUB4"/>
<dbReference type="EMBL" id="JAPZBT010000006">
    <property type="protein sequence ID" value="KAJ5355735.1"/>
    <property type="molecule type" value="Genomic_DNA"/>
</dbReference>
<dbReference type="GeneID" id="81467250"/>
<organism evidence="1 2">
    <name type="scientific">Penicillium concentricum</name>
    <dbReference type="NCBI Taxonomy" id="293559"/>
    <lineage>
        <taxon>Eukaryota</taxon>
        <taxon>Fungi</taxon>
        <taxon>Dikarya</taxon>
        <taxon>Ascomycota</taxon>
        <taxon>Pezizomycotina</taxon>
        <taxon>Eurotiomycetes</taxon>
        <taxon>Eurotiomycetidae</taxon>
        <taxon>Eurotiales</taxon>
        <taxon>Aspergillaceae</taxon>
        <taxon>Penicillium</taxon>
    </lineage>
</organism>
<name>A0A9W9UUB4_9EURO</name>
<reference evidence="1" key="2">
    <citation type="journal article" date="2023" name="IMA Fungus">
        <title>Comparative genomic study of the Penicillium genus elucidates a diverse pangenome and 15 lateral gene transfer events.</title>
        <authorList>
            <person name="Petersen C."/>
            <person name="Sorensen T."/>
            <person name="Nielsen M.R."/>
            <person name="Sondergaard T.E."/>
            <person name="Sorensen J.L."/>
            <person name="Fitzpatrick D.A."/>
            <person name="Frisvad J.C."/>
            <person name="Nielsen K.L."/>
        </authorList>
    </citation>
    <scope>NUCLEOTIDE SEQUENCE</scope>
    <source>
        <strain evidence="1">IBT 3081</strain>
    </source>
</reference>
<sequence length="140" mass="15304">MGIFHGKYTVLLLLGHPSFPREPFHNRNVGKGKRAASCSSDPTGIITNTLTFWKRATHVGWEMIMSLLLDLSRSGQVPVSSQGGCLHRIVCNKSQSQSQHVFLASQLQSQLASQGSLVSPDSSPFLLPPDVVHRQTLTLV</sequence>